<dbReference type="Proteomes" id="UP001500063">
    <property type="component" value="Unassembled WGS sequence"/>
</dbReference>
<gene>
    <name evidence="1" type="ORF">GCM10010319_46170</name>
</gene>
<proteinExistence type="predicted"/>
<evidence type="ECO:0000313" key="1">
    <source>
        <dbReference type="EMBL" id="GAA0363172.1"/>
    </source>
</evidence>
<protein>
    <submittedName>
        <fullName evidence="1">Uncharacterized protein</fullName>
    </submittedName>
</protein>
<sequence>MTAPSAARRALSKAIAARGANGTLLISHALGETLDGPDLPPGSQAYPPCRCPLHRTGQGHPDVVLRQEDRGPEGHPCTPPLTGIYWQCDSLQRSATLAVGRVHHGLHLH</sequence>
<evidence type="ECO:0000313" key="2">
    <source>
        <dbReference type="Proteomes" id="UP001500063"/>
    </source>
</evidence>
<accession>A0ABP3HAW9</accession>
<name>A0ABP3HAW9_9ACTN</name>
<dbReference type="EMBL" id="BAAABW010000025">
    <property type="protein sequence ID" value="GAA0363172.1"/>
    <property type="molecule type" value="Genomic_DNA"/>
</dbReference>
<organism evidence="1 2">
    <name type="scientific">Streptomyces blastmyceticus</name>
    <dbReference type="NCBI Taxonomy" id="68180"/>
    <lineage>
        <taxon>Bacteria</taxon>
        <taxon>Bacillati</taxon>
        <taxon>Actinomycetota</taxon>
        <taxon>Actinomycetes</taxon>
        <taxon>Kitasatosporales</taxon>
        <taxon>Streptomycetaceae</taxon>
        <taxon>Streptomyces</taxon>
    </lineage>
</organism>
<reference evidence="2" key="1">
    <citation type="journal article" date="2019" name="Int. J. Syst. Evol. Microbiol.">
        <title>The Global Catalogue of Microorganisms (GCM) 10K type strain sequencing project: providing services to taxonomists for standard genome sequencing and annotation.</title>
        <authorList>
            <consortium name="The Broad Institute Genomics Platform"/>
            <consortium name="The Broad Institute Genome Sequencing Center for Infectious Disease"/>
            <person name="Wu L."/>
            <person name="Ma J."/>
        </authorList>
    </citation>
    <scope>NUCLEOTIDE SEQUENCE [LARGE SCALE GENOMIC DNA]</scope>
    <source>
        <strain evidence="2">JCM 4565</strain>
    </source>
</reference>
<keyword evidence="2" id="KW-1185">Reference proteome</keyword>
<comment type="caution">
    <text evidence="1">The sequence shown here is derived from an EMBL/GenBank/DDBJ whole genome shotgun (WGS) entry which is preliminary data.</text>
</comment>